<evidence type="ECO:0000313" key="2">
    <source>
        <dbReference type="EMBL" id="RAW58081.1"/>
    </source>
</evidence>
<reference evidence="2 3" key="1">
    <citation type="submission" date="2018-02" db="EMBL/GenBank/DDBJ databases">
        <title>Complete genome sequencing of Faecalibacterium prausnitzii strains isolated from the human gut.</title>
        <authorList>
            <person name="Fitzgerald B.C."/>
            <person name="Shkoporov A.N."/>
            <person name="Ross P.R."/>
            <person name="Hill C."/>
        </authorList>
    </citation>
    <scope>NUCLEOTIDE SEQUENCE [LARGE SCALE GENOMIC DNA]</scope>
    <source>
        <strain evidence="2 3">APC922/41-1</strain>
    </source>
</reference>
<gene>
    <name evidence="2" type="ORF">C4N23_10630</name>
</gene>
<dbReference type="OrthoDB" id="9802364at2"/>
<dbReference type="Pfam" id="PF00717">
    <property type="entry name" value="Peptidase_S24"/>
    <property type="match status" value="1"/>
</dbReference>
<keyword evidence="3" id="KW-1185">Reference proteome</keyword>
<dbReference type="SUPFAM" id="SSF47413">
    <property type="entry name" value="lambda repressor-like DNA-binding domains"/>
    <property type="match status" value="1"/>
</dbReference>
<accession>A0A173ZUS9</accession>
<dbReference type="Gene3D" id="2.10.109.10">
    <property type="entry name" value="Umud Fragment, subunit A"/>
    <property type="match status" value="1"/>
</dbReference>
<sequence length="217" mass="23271">MAEKVESFSKRLRIGLDRKSMTQTELSIRSGVSKSSISRYLKGDWEGKQEAVYALAGALGVSVSWLMGYDVPITGVEAPGTIPAGFEPLPQMTNVPLVGSIACGTPILAEENIKEYIGVPAAWRADFALECHGDSMAPRICDGDIVCIRRQPEVESGQIAAVRIGDEATLKHFYRSGDVVQLIAENPAVCPPMVYAGTQLDEMAVEGLAVGICRSLV</sequence>
<dbReference type="InterPro" id="IPR001387">
    <property type="entry name" value="Cro/C1-type_HTH"/>
</dbReference>
<comment type="caution">
    <text evidence="2">The sequence shown here is derived from an EMBL/GenBank/DDBJ whole genome shotgun (WGS) entry which is preliminary data.</text>
</comment>
<feature type="domain" description="HTH cro/C1-type" evidence="1">
    <location>
        <begin position="12"/>
        <end position="66"/>
    </location>
</feature>
<dbReference type="InterPro" id="IPR050077">
    <property type="entry name" value="LexA_repressor"/>
</dbReference>
<dbReference type="PANTHER" id="PTHR33516:SF2">
    <property type="entry name" value="LEXA REPRESSOR-RELATED"/>
    <property type="match status" value="1"/>
</dbReference>
<evidence type="ECO:0000313" key="3">
    <source>
        <dbReference type="Proteomes" id="UP000250429"/>
    </source>
</evidence>
<dbReference type="PANTHER" id="PTHR33516">
    <property type="entry name" value="LEXA REPRESSOR"/>
    <property type="match status" value="1"/>
</dbReference>
<dbReference type="Proteomes" id="UP000250429">
    <property type="component" value="Unassembled WGS sequence"/>
</dbReference>
<dbReference type="AlphaFoldDB" id="A0A173ZUS9"/>
<dbReference type="EMBL" id="PRLC01000015">
    <property type="protein sequence ID" value="RAW58081.1"/>
    <property type="molecule type" value="Genomic_DNA"/>
</dbReference>
<dbReference type="SUPFAM" id="SSF51306">
    <property type="entry name" value="LexA/Signal peptidase"/>
    <property type="match status" value="1"/>
</dbReference>
<dbReference type="Gene3D" id="1.10.260.40">
    <property type="entry name" value="lambda repressor-like DNA-binding domains"/>
    <property type="match status" value="1"/>
</dbReference>
<dbReference type="CDD" id="cd06529">
    <property type="entry name" value="S24_LexA-like"/>
    <property type="match status" value="1"/>
</dbReference>
<organism evidence="2 3">
    <name type="scientific">Faecalibacterium hattorii</name>
    <dbReference type="NCBI Taxonomy" id="2935520"/>
    <lineage>
        <taxon>Bacteria</taxon>
        <taxon>Bacillati</taxon>
        <taxon>Bacillota</taxon>
        <taxon>Clostridia</taxon>
        <taxon>Eubacteriales</taxon>
        <taxon>Oscillospiraceae</taxon>
        <taxon>Faecalibacterium</taxon>
    </lineage>
</organism>
<evidence type="ECO:0000259" key="1">
    <source>
        <dbReference type="PROSITE" id="PS50943"/>
    </source>
</evidence>
<proteinExistence type="predicted"/>
<dbReference type="PROSITE" id="PS50943">
    <property type="entry name" value="HTH_CROC1"/>
    <property type="match status" value="1"/>
</dbReference>
<dbReference type="SMART" id="SM00530">
    <property type="entry name" value="HTH_XRE"/>
    <property type="match status" value="1"/>
</dbReference>
<dbReference type="RefSeq" id="WP_055190213.1">
    <property type="nucleotide sequence ID" value="NZ_PRLC01000015.1"/>
</dbReference>
<name>A0A173ZUS9_9FIRM</name>
<dbReference type="Pfam" id="PF01381">
    <property type="entry name" value="HTH_3"/>
    <property type="match status" value="1"/>
</dbReference>
<protein>
    <submittedName>
        <fullName evidence="2">Helix-turn-helix domain-containing protein</fullName>
    </submittedName>
</protein>
<dbReference type="GO" id="GO:0003677">
    <property type="term" value="F:DNA binding"/>
    <property type="evidence" value="ECO:0007669"/>
    <property type="project" value="InterPro"/>
</dbReference>
<dbReference type="InterPro" id="IPR039418">
    <property type="entry name" value="LexA-like"/>
</dbReference>
<dbReference type="InterPro" id="IPR015927">
    <property type="entry name" value="Peptidase_S24_S26A/B/C"/>
</dbReference>
<dbReference type="InterPro" id="IPR036286">
    <property type="entry name" value="LexA/Signal_pep-like_sf"/>
</dbReference>
<dbReference type="CDD" id="cd00093">
    <property type="entry name" value="HTH_XRE"/>
    <property type="match status" value="1"/>
</dbReference>
<dbReference type="InterPro" id="IPR010982">
    <property type="entry name" value="Lambda_DNA-bd_dom_sf"/>
</dbReference>